<sequence length="145" mass="16560">MPSKLSRDTFALFLSWVEDFGNEPDRSRKISAYTGRWEPLGTRDARAVLWVEDPTLPTNNCAACLLPNGWKATLEEIRRALALLGSNAPLASVCSDDAPSRIELAPPRLRAELQAKRQQLEFQKRRREMAEEEPEERRVKSRRLA</sequence>
<protein>
    <submittedName>
        <fullName evidence="2">Uncharacterized protein</fullName>
    </submittedName>
</protein>
<dbReference type="AlphaFoldDB" id="A0A813JYW9"/>
<name>A0A813JYW9_POLGL</name>
<dbReference type="SUPFAM" id="SSF81631">
    <property type="entry name" value="PAP/OAS1 substrate-binding domain"/>
    <property type="match status" value="1"/>
</dbReference>
<proteinExistence type="predicted"/>
<feature type="region of interest" description="Disordered" evidence="1">
    <location>
        <begin position="120"/>
        <end position="145"/>
    </location>
</feature>
<gene>
    <name evidence="2" type="ORF">PGLA2088_LOCUS26684</name>
</gene>
<accession>A0A813JYW9</accession>
<dbReference type="EMBL" id="CAJNNW010027153">
    <property type="protein sequence ID" value="CAE8689899.1"/>
    <property type="molecule type" value="Genomic_DNA"/>
</dbReference>
<reference evidence="2" key="1">
    <citation type="submission" date="2021-02" db="EMBL/GenBank/DDBJ databases">
        <authorList>
            <person name="Dougan E. K."/>
            <person name="Rhodes N."/>
            <person name="Thang M."/>
            <person name="Chan C."/>
        </authorList>
    </citation>
    <scope>NUCLEOTIDE SEQUENCE</scope>
</reference>
<dbReference type="Proteomes" id="UP000626109">
    <property type="component" value="Unassembled WGS sequence"/>
</dbReference>
<evidence type="ECO:0000256" key="1">
    <source>
        <dbReference type="SAM" id="MobiDB-lite"/>
    </source>
</evidence>
<evidence type="ECO:0000313" key="2">
    <source>
        <dbReference type="EMBL" id="CAE8689899.1"/>
    </source>
</evidence>
<organism evidence="2 3">
    <name type="scientific">Polarella glacialis</name>
    <name type="common">Dinoflagellate</name>
    <dbReference type="NCBI Taxonomy" id="89957"/>
    <lineage>
        <taxon>Eukaryota</taxon>
        <taxon>Sar</taxon>
        <taxon>Alveolata</taxon>
        <taxon>Dinophyceae</taxon>
        <taxon>Suessiales</taxon>
        <taxon>Suessiaceae</taxon>
        <taxon>Polarella</taxon>
    </lineage>
</organism>
<comment type="caution">
    <text evidence="2">The sequence shown here is derived from an EMBL/GenBank/DDBJ whole genome shotgun (WGS) entry which is preliminary data.</text>
</comment>
<evidence type="ECO:0000313" key="3">
    <source>
        <dbReference type="Proteomes" id="UP000626109"/>
    </source>
</evidence>